<evidence type="ECO:0000313" key="1">
    <source>
        <dbReference type="EMBL" id="GME86730.1"/>
    </source>
</evidence>
<name>A0ACB5TDJ9_AMBMO</name>
<organism evidence="1 2">
    <name type="scientific">Ambrosiozyma monospora</name>
    <name type="common">Yeast</name>
    <name type="synonym">Endomycopsis monosporus</name>
    <dbReference type="NCBI Taxonomy" id="43982"/>
    <lineage>
        <taxon>Eukaryota</taxon>
        <taxon>Fungi</taxon>
        <taxon>Dikarya</taxon>
        <taxon>Ascomycota</taxon>
        <taxon>Saccharomycotina</taxon>
        <taxon>Pichiomycetes</taxon>
        <taxon>Pichiales</taxon>
        <taxon>Pichiaceae</taxon>
        <taxon>Ambrosiozyma</taxon>
    </lineage>
</organism>
<protein>
    <submittedName>
        <fullName evidence="1">Unnamed protein product</fullName>
    </submittedName>
</protein>
<comment type="caution">
    <text evidence="1">The sequence shown here is derived from an EMBL/GenBank/DDBJ whole genome shotgun (WGS) entry which is preliminary data.</text>
</comment>
<sequence length="76" mass="9010">MTITKQEIVDSLSDLDFNSYNFLRNSYQFSEGDEKLYNLLEIYSFGTISEYSGMFSLYYGYFDLPIDWFGQTFNLC</sequence>
<proteinExistence type="predicted"/>
<gene>
    <name evidence="1" type="ORF">Amon02_000807600</name>
</gene>
<dbReference type="Proteomes" id="UP001165064">
    <property type="component" value="Unassembled WGS sequence"/>
</dbReference>
<evidence type="ECO:0000313" key="2">
    <source>
        <dbReference type="Proteomes" id="UP001165064"/>
    </source>
</evidence>
<keyword evidence="2" id="KW-1185">Reference proteome</keyword>
<dbReference type="EMBL" id="BSXS01006977">
    <property type="protein sequence ID" value="GME86730.1"/>
    <property type="molecule type" value="Genomic_DNA"/>
</dbReference>
<accession>A0ACB5TDJ9</accession>
<reference evidence="1" key="1">
    <citation type="submission" date="2023-04" db="EMBL/GenBank/DDBJ databases">
        <title>Ambrosiozyma monospora NBRC 10751.</title>
        <authorList>
            <person name="Ichikawa N."/>
            <person name="Sato H."/>
            <person name="Tonouchi N."/>
        </authorList>
    </citation>
    <scope>NUCLEOTIDE SEQUENCE</scope>
    <source>
        <strain evidence="1">NBRC 10751</strain>
    </source>
</reference>